<dbReference type="PATRIC" id="fig|543877.4.peg.102"/>
<dbReference type="STRING" id="543877.AM2010_99"/>
<name>A0A0G3X6E7_9SPHN</name>
<evidence type="ECO:0000259" key="1">
    <source>
        <dbReference type="Pfam" id="PF10135"/>
    </source>
</evidence>
<dbReference type="InterPro" id="IPR019301">
    <property type="entry name" value="Flagellar_prot_FlgJ_N"/>
</dbReference>
<dbReference type="OrthoDB" id="8481704at2"/>
<dbReference type="Pfam" id="PF10135">
    <property type="entry name" value="Rod-binding"/>
    <property type="match status" value="1"/>
</dbReference>
<dbReference type="Proteomes" id="UP000037643">
    <property type="component" value="Chromosome"/>
</dbReference>
<dbReference type="RefSeq" id="WP_047805414.1">
    <property type="nucleotide sequence ID" value="NZ_CP011805.1"/>
</dbReference>
<evidence type="ECO:0000313" key="2">
    <source>
        <dbReference type="EMBL" id="AKM06191.1"/>
    </source>
</evidence>
<dbReference type="KEGG" id="amx:AM2010_99"/>
<evidence type="ECO:0000313" key="3">
    <source>
        <dbReference type="Proteomes" id="UP000037643"/>
    </source>
</evidence>
<protein>
    <recommendedName>
        <fullName evidence="1">Flagellar protein FlgJ N-terminal domain-containing protein</fullName>
    </recommendedName>
</protein>
<proteinExistence type="predicted"/>
<dbReference type="EMBL" id="CP011805">
    <property type="protein sequence ID" value="AKM06191.1"/>
    <property type="molecule type" value="Genomic_DNA"/>
</dbReference>
<organism evidence="2 3">
    <name type="scientific">Pelagerythrobacter marensis</name>
    <dbReference type="NCBI Taxonomy" id="543877"/>
    <lineage>
        <taxon>Bacteria</taxon>
        <taxon>Pseudomonadati</taxon>
        <taxon>Pseudomonadota</taxon>
        <taxon>Alphaproteobacteria</taxon>
        <taxon>Sphingomonadales</taxon>
        <taxon>Erythrobacteraceae</taxon>
        <taxon>Pelagerythrobacter</taxon>
    </lineage>
</organism>
<gene>
    <name evidence="2" type="ORF">AM2010_99</name>
</gene>
<feature type="domain" description="Flagellar protein FlgJ N-terminal" evidence="1">
    <location>
        <begin position="49"/>
        <end position="93"/>
    </location>
</feature>
<reference evidence="2 3" key="1">
    <citation type="submission" date="2015-06" db="EMBL/GenBank/DDBJ databases">
        <authorList>
            <person name="Kim K.M."/>
        </authorList>
    </citation>
    <scope>NUCLEOTIDE SEQUENCE [LARGE SCALE GENOMIC DNA]</scope>
    <source>
        <strain evidence="2 3">KCTC 22370</strain>
    </source>
</reference>
<accession>A0A0G3X6E7</accession>
<sequence>MTDAITLSQANPAIVSANAPGGTERERLAEAARQFEAIFVRQMLAAADKTDFGGDDVFGSSGEETFREMRDARFAELASGTGALGLAATIEAQLARFVGPGES</sequence>
<keyword evidence="3" id="KW-1185">Reference proteome</keyword>
<dbReference type="AlphaFoldDB" id="A0A0G3X6E7"/>